<dbReference type="InterPro" id="IPR012337">
    <property type="entry name" value="RNaseH-like_sf"/>
</dbReference>
<dbReference type="InterPro" id="IPR036397">
    <property type="entry name" value="RNaseH_sf"/>
</dbReference>
<feature type="non-terminal residue" evidence="2">
    <location>
        <position position="1"/>
    </location>
</feature>
<gene>
    <name evidence="2" type="ORF">IEQ44_15560</name>
</gene>
<accession>A0ABR9RWW0</accession>
<dbReference type="EMBL" id="JADCSA010000068">
    <property type="protein sequence ID" value="MBE7326061.1"/>
    <property type="molecule type" value="Genomic_DNA"/>
</dbReference>
<sequence>LIDCVGPLPKTKRGHQYLLTIMDVATRYPEGIPLRNIKAKTVLDALLKFFTQYGLAQEVQSDQGSNFMSGVFQEVMYELGIKQLKSSIYHPESQGALERHHQTLKTMIRTYCVEDPGDWDRGIPFL</sequence>
<keyword evidence="3" id="KW-1185">Reference proteome</keyword>
<feature type="domain" description="Integrase catalytic" evidence="1">
    <location>
        <begin position="1"/>
        <end position="126"/>
    </location>
</feature>
<dbReference type="PANTHER" id="PTHR37984">
    <property type="entry name" value="PROTEIN CBG26694"/>
    <property type="match status" value="1"/>
</dbReference>
<name>A0ABR9RWW0_9ACTN</name>
<proteinExistence type="predicted"/>
<organism evidence="2 3">
    <name type="scientific">Nocardioides malaquae</name>
    <dbReference type="NCBI Taxonomy" id="2773426"/>
    <lineage>
        <taxon>Bacteria</taxon>
        <taxon>Bacillati</taxon>
        <taxon>Actinomycetota</taxon>
        <taxon>Actinomycetes</taxon>
        <taxon>Propionibacteriales</taxon>
        <taxon>Nocardioidaceae</taxon>
        <taxon>Nocardioides</taxon>
    </lineage>
</organism>
<evidence type="ECO:0000259" key="1">
    <source>
        <dbReference type="PROSITE" id="PS50994"/>
    </source>
</evidence>
<dbReference type="PROSITE" id="PS50994">
    <property type="entry name" value="INTEGRASE"/>
    <property type="match status" value="1"/>
</dbReference>
<dbReference type="InterPro" id="IPR001584">
    <property type="entry name" value="Integrase_cat-core"/>
</dbReference>
<protein>
    <submittedName>
        <fullName evidence="2">Transposase family protein</fullName>
    </submittedName>
</protein>
<dbReference type="PANTHER" id="PTHR37984:SF15">
    <property type="entry name" value="INTEGRASE CATALYTIC DOMAIN-CONTAINING PROTEIN"/>
    <property type="match status" value="1"/>
</dbReference>
<dbReference type="Proteomes" id="UP000756387">
    <property type="component" value="Unassembled WGS sequence"/>
</dbReference>
<dbReference type="RefSeq" id="WP_193639391.1">
    <property type="nucleotide sequence ID" value="NZ_JADCSA010000068.1"/>
</dbReference>
<reference evidence="2 3" key="1">
    <citation type="submission" date="2020-10" db="EMBL/GenBank/DDBJ databases">
        <title>Nocardioides sp. isolated from sludge.</title>
        <authorList>
            <person name="Zhang X."/>
        </authorList>
    </citation>
    <scope>NUCLEOTIDE SEQUENCE [LARGE SCALE GENOMIC DNA]</scope>
    <source>
        <strain evidence="2 3">Y6</strain>
    </source>
</reference>
<dbReference type="Gene3D" id="3.30.420.10">
    <property type="entry name" value="Ribonuclease H-like superfamily/Ribonuclease H"/>
    <property type="match status" value="1"/>
</dbReference>
<evidence type="ECO:0000313" key="2">
    <source>
        <dbReference type="EMBL" id="MBE7326061.1"/>
    </source>
</evidence>
<comment type="caution">
    <text evidence="2">The sequence shown here is derived from an EMBL/GenBank/DDBJ whole genome shotgun (WGS) entry which is preliminary data.</text>
</comment>
<dbReference type="InterPro" id="IPR050951">
    <property type="entry name" value="Retrovirus_Pol_polyprotein"/>
</dbReference>
<evidence type="ECO:0000313" key="3">
    <source>
        <dbReference type="Proteomes" id="UP000756387"/>
    </source>
</evidence>
<dbReference type="Pfam" id="PF00665">
    <property type="entry name" value="rve"/>
    <property type="match status" value="1"/>
</dbReference>
<dbReference type="SUPFAM" id="SSF53098">
    <property type="entry name" value="Ribonuclease H-like"/>
    <property type="match status" value="1"/>
</dbReference>